<keyword evidence="4" id="KW-1185">Reference proteome</keyword>
<dbReference type="Gene3D" id="1.10.530.10">
    <property type="match status" value="1"/>
</dbReference>
<reference evidence="3" key="1">
    <citation type="journal article" date="2020" name="Stud. Mycol.">
        <title>101 Dothideomycetes genomes: a test case for predicting lifestyles and emergence of pathogens.</title>
        <authorList>
            <person name="Haridas S."/>
            <person name="Albert R."/>
            <person name="Binder M."/>
            <person name="Bloem J."/>
            <person name="Labutti K."/>
            <person name="Salamov A."/>
            <person name="Andreopoulos B."/>
            <person name="Baker S."/>
            <person name="Barry K."/>
            <person name="Bills G."/>
            <person name="Bluhm B."/>
            <person name="Cannon C."/>
            <person name="Castanera R."/>
            <person name="Culley D."/>
            <person name="Daum C."/>
            <person name="Ezra D."/>
            <person name="Gonzalez J."/>
            <person name="Henrissat B."/>
            <person name="Kuo A."/>
            <person name="Liang C."/>
            <person name="Lipzen A."/>
            <person name="Lutzoni F."/>
            <person name="Magnuson J."/>
            <person name="Mondo S."/>
            <person name="Nolan M."/>
            <person name="Ohm R."/>
            <person name="Pangilinan J."/>
            <person name="Park H.-J."/>
            <person name="Ramirez L."/>
            <person name="Alfaro M."/>
            <person name="Sun H."/>
            <person name="Tritt A."/>
            <person name="Yoshinaga Y."/>
            <person name="Zwiers L.-H."/>
            <person name="Turgeon B."/>
            <person name="Goodwin S."/>
            <person name="Spatafora J."/>
            <person name="Crous P."/>
            <person name="Grigoriev I."/>
        </authorList>
    </citation>
    <scope>NUCLEOTIDE SEQUENCE</scope>
    <source>
        <strain evidence="3">CBS 133067</strain>
    </source>
</reference>
<dbReference type="InterPro" id="IPR023346">
    <property type="entry name" value="Lysozyme-like_dom_sf"/>
</dbReference>
<dbReference type="EMBL" id="ML978122">
    <property type="protein sequence ID" value="KAF2103063.1"/>
    <property type="molecule type" value="Genomic_DNA"/>
</dbReference>
<dbReference type="SUPFAM" id="SSF53955">
    <property type="entry name" value="Lysozyme-like"/>
    <property type="match status" value="1"/>
</dbReference>
<dbReference type="Proteomes" id="UP000799772">
    <property type="component" value="Unassembled WGS sequence"/>
</dbReference>
<accession>A0A9P4M9Q3</accession>
<feature type="region of interest" description="Disordered" evidence="1">
    <location>
        <begin position="512"/>
        <end position="537"/>
    </location>
</feature>
<dbReference type="OrthoDB" id="1193027at2759"/>
<dbReference type="AlphaFoldDB" id="A0A9P4M9Q3"/>
<proteinExistence type="predicted"/>
<gene>
    <name evidence="3" type="ORF">NA57DRAFT_72048</name>
</gene>
<feature type="signal peptide" evidence="2">
    <location>
        <begin position="1"/>
        <end position="19"/>
    </location>
</feature>
<evidence type="ECO:0000313" key="3">
    <source>
        <dbReference type="EMBL" id="KAF2103063.1"/>
    </source>
</evidence>
<organism evidence="3 4">
    <name type="scientific">Rhizodiscina lignyota</name>
    <dbReference type="NCBI Taxonomy" id="1504668"/>
    <lineage>
        <taxon>Eukaryota</taxon>
        <taxon>Fungi</taxon>
        <taxon>Dikarya</taxon>
        <taxon>Ascomycota</taxon>
        <taxon>Pezizomycotina</taxon>
        <taxon>Dothideomycetes</taxon>
        <taxon>Pleosporomycetidae</taxon>
        <taxon>Aulographales</taxon>
        <taxon>Rhizodiscinaceae</taxon>
        <taxon>Rhizodiscina</taxon>
    </lineage>
</organism>
<sequence>MFSQLPISAILLISTITSGSPLPQYPPFTRRYVDIYRMYIGNGNPSDGWPEMSQWVQEFDILFNANKPNMLSSCAQFSVPNNSEDEVQAIHDGIVTVAEESGVDARFIMSIMMQESTGCVRAPTTIWSVRNPGLMQDHNGTANCNTGVAVQSPCPASTITQMIRDGVTGTVWGAGLQQLIEKTGCSTVQKFYMAARMYNSGSISAGGDLGASESTHCYASDIANRLTGWVYADHACCLNTGCSPGAVTYASTPSTGWWSQATPPTNFSSNAVPLTESTTYTPNPLWAVTSTTTTLDVPSSFATSNTSPYDVYWTATTLSTPSSLSSLLAMSTTSPSDVSWAVTTWTSISTTSISSPAPTSNVEVSYLIPTPISVPPYEPMAEALSSSGLAAASPDFTSVVTSISEIGVAMTMTSTLTEDTTTTMMFTWPGNPSPMVPRAYVDLDTSMQLSATTARPTPSTSTRRWPAFYNSTSSSPTAYSTSYGTSYGTSWSSSYGTALPTSSGTSIYGTASATGASSSPTPTQPWTWPTLTQTAAPGSEKHDAHWAKAPSTKPNWTKHGWFGSWRDVIGAWW</sequence>
<protein>
    <submittedName>
        <fullName evidence="3">Uncharacterized protein</fullName>
    </submittedName>
</protein>
<evidence type="ECO:0000313" key="4">
    <source>
        <dbReference type="Proteomes" id="UP000799772"/>
    </source>
</evidence>
<name>A0A9P4M9Q3_9PEZI</name>
<keyword evidence="2" id="KW-0732">Signal</keyword>
<evidence type="ECO:0000256" key="1">
    <source>
        <dbReference type="SAM" id="MobiDB-lite"/>
    </source>
</evidence>
<evidence type="ECO:0000256" key="2">
    <source>
        <dbReference type="SAM" id="SignalP"/>
    </source>
</evidence>
<comment type="caution">
    <text evidence="3">The sequence shown here is derived from an EMBL/GenBank/DDBJ whole genome shotgun (WGS) entry which is preliminary data.</text>
</comment>
<feature type="chain" id="PRO_5040423128" evidence="2">
    <location>
        <begin position="20"/>
        <end position="573"/>
    </location>
</feature>